<protein>
    <submittedName>
        <fullName evidence="2">Uncharacterized protein</fullName>
    </submittedName>
</protein>
<organism evidence="2 3">
    <name type="scientific">Pleurodeles waltl</name>
    <name type="common">Iberian ribbed newt</name>
    <dbReference type="NCBI Taxonomy" id="8319"/>
    <lineage>
        <taxon>Eukaryota</taxon>
        <taxon>Metazoa</taxon>
        <taxon>Chordata</taxon>
        <taxon>Craniata</taxon>
        <taxon>Vertebrata</taxon>
        <taxon>Euteleostomi</taxon>
        <taxon>Amphibia</taxon>
        <taxon>Batrachia</taxon>
        <taxon>Caudata</taxon>
        <taxon>Salamandroidea</taxon>
        <taxon>Salamandridae</taxon>
        <taxon>Pleurodelinae</taxon>
        <taxon>Pleurodeles</taxon>
    </lineage>
</organism>
<evidence type="ECO:0000313" key="2">
    <source>
        <dbReference type="EMBL" id="KAJ1088177.1"/>
    </source>
</evidence>
<proteinExistence type="predicted"/>
<feature type="signal peptide" evidence="1">
    <location>
        <begin position="1"/>
        <end position="20"/>
    </location>
</feature>
<accession>A0AAV7LAZ3</accession>
<reference evidence="2" key="1">
    <citation type="journal article" date="2022" name="bioRxiv">
        <title>Sequencing and chromosome-scale assembly of the giantPleurodeles waltlgenome.</title>
        <authorList>
            <person name="Brown T."/>
            <person name="Elewa A."/>
            <person name="Iarovenko S."/>
            <person name="Subramanian E."/>
            <person name="Araus A.J."/>
            <person name="Petzold A."/>
            <person name="Susuki M."/>
            <person name="Suzuki K.-i.T."/>
            <person name="Hayashi T."/>
            <person name="Toyoda A."/>
            <person name="Oliveira C."/>
            <person name="Osipova E."/>
            <person name="Leigh N.D."/>
            <person name="Simon A."/>
            <person name="Yun M.H."/>
        </authorList>
    </citation>
    <scope>NUCLEOTIDE SEQUENCE</scope>
    <source>
        <strain evidence="2">20211129_DDA</strain>
        <tissue evidence="2">Liver</tissue>
    </source>
</reference>
<dbReference type="EMBL" id="JANPWB010000015">
    <property type="protein sequence ID" value="KAJ1088177.1"/>
    <property type="molecule type" value="Genomic_DNA"/>
</dbReference>
<evidence type="ECO:0000256" key="1">
    <source>
        <dbReference type="SAM" id="SignalP"/>
    </source>
</evidence>
<feature type="non-terminal residue" evidence="2">
    <location>
        <position position="74"/>
    </location>
</feature>
<name>A0AAV7LAZ3_PLEWA</name>
<keyword evidence="3" id="KW-1185">Reference proteome</keyword>
<keyword evidence="1" id="KW-0732">Signal</keyword>
<evidence type="ECO:0000313" key="3">
    <source>
        <dbReference type="Proteomes" id="UP001066276"/>
    </source>
</evidence>
<feature type="chain" id="PRO_5043978404" evidence="1">
    <location>
        <begin position="21"/>
        <end position="74"/>
    </location>
</feature>
<feature type="non-terminal residue" evidence="2">
    <location>
        <position position="1"/>
    </location>
</feature>
<gene>
    <name evidence="2" type="ORF">NDU88_001336</name>
</gene>
<dbReference type="AlphaFoldDB" id="A0AAV7LAZ3"/>
<comment type="caution">
    <text evidence="2">The sequence shown here is derived from an EMBL/GenBank/DDBJ whole genome shotgun (WGS) entry which is preliminary data.</text>
</comment>
<dbReference type="Proteomes" id="UP001066276">
    <property type="component" value="Chromosome 11"/>
</dbReference>
<sequence>ASHMYMYVLVMLQYLHSSSGEHCLLTNCSLEIYPNAHPKSLQDLCLLHISLVDSLEKLCLLPWTIYPTMHCPVF</sequence>